<evidence type="ECO:0008006" key="4">
    <source>
        <dbReference type="Google" id="ProtNLM"/>
    </source>
</evidence>
<gene>
    <name evidence="2" type="ORF">GCM10009838_88820</name>
</gene>
<proteinExistence type="predicted"/>
<comment type="caution">
    <text evidence="2">The sequence shown here is derived from an EMBL/GenBank/DDBJ whole genome shotgun (WGS) entry which is preliminary data.</text>
</comment>
<evidence type="ECO:0000313" key="3">
    <source>
        <dbReference type="Proteomes" id="UP001499854"/>
    </source>
</evidence>
<protein>
    <recommendedName>
        <fullName evidence="4">Secreted protein</fullName>
    </recommendedName>
</protein>
<name>A0ABP5EZ30_9ACTN</name>
<feature type="compositionally biased region" description="Low complexity" evidence="1">
    <location>
        <begin position="111"/>
        <end position="123"/>
    </location>
</feature>
<dbReference type="Proteomes" id="UP001499854">
    <property type="component" value="Unassembled WGS sequence"/>
</dbReference>
<reference evidence="3" key="1">
    <citation type="journal article" date="2019" name="Int. J. Syst. Evol. Microbiol.">
        <title>The Global Catalogue of Microorganisms (GCM) 10K type strain sequencing project: providing services to taxonomists for standard genome sequencing and annotation.</title>
        <authorList>
            <consortium name="The Broad Institute Genomics Platform"/>
            <consortium name="The Broad Institute Genome Sequencing Center for Infectious Disease"/>
            <person name="Wu L."/>
            <person name="Ma J."/>
        </authorList>
    </citation>
    <scope>NUCLEOTIDE SEQUENCE [LARGE SCALE GENOMIC DNA]</scope>
    <source>
        <strain evidence="3">JCM 16013</strain>
    </source>
</reference>
<organism evidence="2 3">
    <name type="scientific">Catenulispora subtropica</name>
    <dbReference type="NCBI Taxonomy" id="450798"/>
    <lineage>
        <taxon>Bacteria</taxon>
        <taxon>Bacillati</taxon>
        <taxon>Actinomycetota</taxon>
        <taxon>Actinomycetes</taxon>
        <taxon>Catenulisporales</taxon>
        <taxon>Catenulisporaceae</taxon>
        <taxon>Catenulispora</taxon>
    </lineage>
</organism>
<evidence type="ECO:0000313" key="2">
    <source>
        <dbReference type="EMBL" id="GAA2008929.1"/>
    </source>
</evidence>
<accession>A0ABP5EZ30</accession>
<feature type="region of interest" description="Disordered" evidence="1">
    <location>
        <begin position="83"/>
        <end position="123"/>
    </location>
</feature>
<keyword evidence="3" id="KW-1185">Reference proteome</keyword>
<sequence length="123" mass="13309">MTTAVIIILFAAALIAVMGCAIRHEHAKRRIRASFGPEYARVKDEHSRTRAVDRELARRIQIWPAVRAPGEFRCASIALAPPSGRTPTAADADHGSPEPASLRGHRAESVAQAPPAMRRAARA</sequence>
<evidence type="ECO:0000256" key="1">
    <source>
        <dbReference type="SAM" id="MobiDB-lite"/>
    </source>
</evidence>
<dbReference type="EMBL" id="BAAAQM010000114">
    <property type="protein sequence ID" value="GAA2008929.1"/>
    <property type="molecule type" value="Genomic_DNA"/>
</dbReference>